<dbReference type="InterPro" id="IPR049615">
    <property type="entry name" value="BH0509-like"/>
</dbReference>
<organism evidence="1 2">
    <name type="scientific">Bacillus altitudinis</name>
    <dbReference type="NCBI Taxonomy" id="293387"/>
    <lineage>
        <taxon>Bacteria</taxon>
        <taxon>Bacillati</taxon>
        <taxon>Bacillota</taxon>
        <taxon>Bacilli</taxon>
        <taxon>Bacillales</taxon>
        <taxon>Bacillaceae</taxon>
        <taxon>Bacillus</taxon>
    </lineage>
</organism>
<dbReference type="EMBL" id="JBEOME010000005">
    <property type="protein sequence ID" value="MER3121697.1"/>
    <property type="molecule type" value="Genomic_DNA"/>
</dbReference>
<dbReference type="Proteomes" id="UP001467674">
    <property type="component" value="Unassembled WGS sequence"/>
</dbReference>
<proteinExistence type="predicted"/>
<accession>A0ABV1S5A3</accession>
<evidence type="ECO:0000313" key="1">
    <source>
        <dbReference type="EMBL" id="MER3121697.1"/>
    </source>
</evidence>
<evidence type="ECO:0000313" key="2">
    <source>
        <dbReference type="Proteomes" id="UP001467674"/>
    </source>
</evidence>
<protein>
    <submittedName>
        <fullName evidence="1">BH0509 family protein</fullName>
    </submittedName>
</protein>
<reference evidence="1 2" key="1">
    <citation type="submission" date="2024-06" db="EMBL/GenBank/DDBJ databases">
        <title>Construction of an artificial bacterial consortium using nitrogen cycle bacteria from Cuatro Cienegas Basin and a mangrove forest.</title>
        <authorList>
            <person name="Aguilera-Najera D."/>
            <person name="Marquez-Cianci L."/>
            <person name="Martinez-Perez E."/>
            <person name="Rosas-Barrera M."/>
            <person name="Rodriguez-Cruz U.E."/>
            <person name="Tapia-Lopez R."/>
            <person name="Eguiarte L.E."/>
            <person name="Souza-Saldivar V."/>
        </authorList>
    </citation>
    <scope>NUCLEOTIDE SEQUENCE [LARGE SCALE GENOMIC DNA]</scope>
    <source>
        <strain evidence="1 2">S14-15</strain>
    </source>
</reference>
<comment type="caution">
    <text evidence="1">The sequence shown here is derived from an EMBL/GenBank/DDBJ whole genome shotgun (WGS) entry which is preliminary data.</text>
</comment>
<dbReference type="RefSeq" id="WP_350385848.1">
    <property type="nucleotide sequence ID" value="NZ_JBEOME010000005.1"/>
</dbReference>
<keyword evidence="2" id="KW-1185">Reference proteome</keyword>
<dbReference type="NCBIfam" id="NF033562">
    <property type="entry name" value="BH0509_fam"/>
    <property type="match status" value="1"/>
</dbReference>
<name>A0ABV1S5A3_BACAB</name>
<gene>
    <name evidence="1" type="ORF">ABQG71_10890</name>
</gene>
<sequence length="44" mass="5342">MTSDDRDLMIEWLSLKNIGHEYCEKLSDEELERIYNLNVPQRDE</sequence>